<evidence type="ECO:0000256" key="7">
    <source>
        <dbReference type="ARBA" id="ARBA00047599"/>
    </source>
</evidence>
<dbReference type="AlphaFoldDB" id="A0A8H8X0E2"/>
<dbReference type="Proteomes" id="UP000663508">
    <property type="component" value="Chromosome"/>
</dbReference>
<proteinExistence type="inferred from homology"/>
<reference evidence="10" key="1">
    <citation type="submission" date="2020-11" db="EMBL/GenBank/DDBJ databases">
        <title>Complete genome sequence of a novel pathogenic Methylobacterium strain isolated from rice in Vietnam.</title>
        <authorList>
            <person name="Lai K."/>
            <person name="Okazaki S."/>
            <person name="Higashi K."/>
            <person name="Mori H."/>
            <person name="Toyoda A."/>
            <person name="Kurokawa K."/>
        </authorList>
    </citation>
    <scope>NUCLEOTIDE SEQUENCE</scope>
    <source>
        <strain evidence="10">VL1</strain>
    </source>
</reference>
<dbReference type="PANTHER" id="PTHR43706:SF47">
    <property type="entry name" value="EXTERNAL NADH-UBIQUINONE OXIDOREDUCTASE 1, MITOCHONDRIAL-RELATED"/>
    <property type="match status" value="1"/>
</dbReference>
<dbReference type="Pfam" id="PF07992">
    <property type="entry name" value="Pyr_redox_2"/>
    <property type="match status" value="1"/>
</dbReference>
<dbReference type="RefSeq" id="WP_207180687.1">
    <property type="nucleotide sequence ID" value="NZ_AP024145.1"/>
</dbReference>
<comment type="similarity">
    <text evidence="1">Belongs to the NADH dehydrogenase family.</text>
</comment>
<keyword evidence="5" id="KW-0560">Oxidoreductase</keyword>
<dbReference type="InterPro" id="IPR023753">
    <property type="entry name" value="FAD/NAD-binding_dom"/>
</dbReference>
<dbReference type="PRINTS" id="PR00368">
    <property type="entry name" value="FADPNR"/>
</dbReference>
<name>A0A8H8X0E2_9HYPH</name>
<evidence type="ECO:0000256" key="1">
    <source>
        <dbReference type="ARBA" id="ARBA00005272"/>
    </source>
</evidence>
<dbReference type="GO" id="GO:0050136">
    <property type="term" value="F:NADH dehydrogenase (quinone) (non-electrogenic) activity"/>
    <property type="evidence" value="ECO:0007669"/>
    <property type="project" value="UniProtKB-EC"/>
</dbReference>
<organism evidence="10 11">
    <name type="scientific">Methylobacterium indicum</name>
    <dbReference type="NCBI Taxonomy" id="1775910"/>
    <lineage>
        <taxon>Bacteria</taxon>
        <taxon>Pseudomonadati</taxon>
        <taxon>Pseudomonadota</taxon>
        <taxon>Alphaproteobacteria</taxon>
        <taxon>Hyphomicrobiales</taxon>
        <taxon>Methylobacteriaceae</taxon>
        <taxon>Methylobacterium</taxon>
    </lineage>
</organism>
<evidence type="ECO:0000256" key="3">
    <source>
        <dbReference type="ARBA" id="ARBA00022630"/>
    </source>
</evidence>
<evidence type="ECO:0000313" key="10">
    <source>
        <dbReference type="EMBL" id="BCM87538.1"/>
    </source>
</evidence>
<evidence type="ECO:0000256" key="6">
    <source>
        <dbReference type="ARBA" id="ARBA00023027"/>
    </source>
</evidence>
<gene>
    <name evidence="10" type="primary">ndh</name>
    <name evidence="10" type="ORF">mvi_59990</name>
</gene>
<feature type="domain" description="FAD/NAD(P)-binding" evidence="9">
    <location>
        <begin position="43"/>
        <end position="361"/>
    </location>
</feature>
<evidence type="ECO:0000313" key="11">
    <source>
        <dbReference type="Proteomes" id="UP000663508"/>
    </source>
</evidence>
<protein>
    <recommendedName>
        <fullName evidence="2">NADH:ubiquinone reductase (non-electrogenic)</fullName>
        <ecNumber evidence="2">1.6.5.9</ecNumber>
    </recommendedName>
</protein>
<dbReference type="InterPro" id="IPR036188">
    <property type="entry name" value="FAD/NAD-bd_sf"/>
</dbReference>
<comment type="catalytic activity">
    <reaction evidence="7">
        <text>a quinone + NADH + H(+) = a quinol + NAD(+)</text>
        <dbReference type="Rhea" id="RHEA:46160"/>
        <dbReference type="ChEBI" id="CHEBI:15378"/>
        <dbReference type="ChEBI" id="CHEBI:24646"/>
        <dbReference type="ChEBI" id="CHEBI:57540"/>
        <dbReference type="ChEBI" id="CHEBI:57945"/>
        <dbReference type="ChEBI" id="CHEBI:132124"/>
        <dbReference type="EC" id="1.6.5.9"/>
    </reaction>
</comment>
<dbReference type="PRINTS" id="PR00411">
    <property type="entry name" value="PNDRDTASEI"/>
</dbReference>
<evidence type="ECO:0000256" key="4">
    <source>
        <dbReference type="ARBA" id="ARBA00022827"/>
    </source>
</evidence>
<feature type="region of interest" description="Disordered" evidence="8">
    <location>
        <begin position="1"/>
        <end position="23"/>
    </location>
</feature>
<keyword evidence="6" id="KW-0520">NAD</keyword>
<dbReference type="SUPFAM" id="SSF51905">
    <property type="entry name" value="FAD/NAD(P)-binding domain"/>
    <property type="match status" value="1"/>
</dbReference>
<dbReference type="KEGG" id="mind:mvi_59990"/>
<dbReference type="EC" id="1.6.5.9" evidence="2"/>
<evidence type="ECO:0000256" key="8">
    <source>
        <dbReference type="SAM" id="MobiDB-lite"/>
    </source>
</evidence>
<evidence type="ECO:0000256" key="2">
    <source>
        <dbReference type="ARBA" id="ARBA00012637"/>
    </source>
</evidence>
<dbReference type="PANTHER" id="PTHR43706">
    <property type="entry name" value="NADH DEHYDROGENASE"/>
    <property type="match status" value="1"/>
</dbReference>
<evidence type="ECO:0000259" key="9">
    <source>
        <dbReference type="Pfam" id="PF07992"/>
    </source>
</evidence>
<keyword evidence="4" id="KW-0274">FAD</keyword>
<dbReference type="InterPro" id="IPR045024">
    <property type="entry name" value="NDH-2"/>
</dbReference>
<evidence type="ECO:0000256" key="5">
    <source>
        <dbReference type="ARBA" id="ARBA00023002"/>
    </source>
</evidence>
<sequence length="472" mass="50775">MTEILNRSALDADPAQPRPDHAVGAVQATDAAGTRVPSAGPHRVVIVGGGFGGLTTARGLGGAEGIAVTLIDRRNHHLFQPLLYQVATAVIAPGEIAEPIRAILRRDRNVRVLMGEVEGIDTQGRAAILRDGTRIPYDTLVLATGATHSYFGHPEWERYAPGLKTLDDARRIRARVLLAFEAAEREDDPAARERLMTFAVIGGGPTGVEMAGAIAGLAHHALSQDFRRIDPTQARILLIEAAPRILGTFSDDLSAYSRKALEALGVTVLTDHAVEDVSERGITVQGRLIPAATVVWGAGVRASPAGEWLGVETTRQGHVPVGPDLAVIGRPGVYALGDLAMAKAEDGKPLPGLAQVADQQGRYLGRSLRERILNGKAPQPFRFRSRGNLAIIGRNAGVVRWDHVKLKGFLAWLVWGVAHVYLLVGFHNRLVVTLRWLWAYVSFQRGARLISERDEAVMALIRGKTPAAPPPP</sequence>
<dbReference type="EMBL" id="AP024145">
    <property type="protein sequence ID" value="BCM87538.1"/>
    <property type="molecule type" value="Genomic_DNA"/>
</dbReference>
<accession>A0A8H8X0E2</accession>
<dbReference type="Gene3D" id="3.50.50.100">
    <property type="match status" value="1"/>
</dbReference>
<keyword evidence="3" id="KW-0285">Flavoprotein</keyword>